<evidence type="ECO:0000313" key="2">
    <source>
        <dbReference type="EMBL" id="SCQ16200.1"/>
    </source>
</evidence>
<organism evidence="2 3">
    <name type="scientific">Plasmodium ovale</name>
    <name type="common">malaria parasite P. ovale</name>
    <dbReference type="NCBI Taxonomy" id="36330"/>
    <lineage>
        <taxon>Eukaryota</taxon>
        <taxon>Sar</taxon>
        <taxon>Alveolata</taxon>
        <taxon>Apicomplexa</taxon>
        <taxon>Aconoidasida</taxon>
        <taxon>Haemosporida</taxon>
        <taxon>Plasmodiidae</taxon>
        <taxon>Plasmodium</taxon>
        <taxon>Plasmodium (Plasmodium)</taxon>
    </lineage>
</organism>
<dbReference type="PROSITE" id="PS51286">
    <property type="entry name" value="RAP"/>
    <property type="match status" value="1"/>
</dbReference>
<gene>
    <name evidence="2" type="primary">PocGH01_07028700</name>
    <name evidence="2" type="ORF">POCGH01_07028700</name>
</gene>
<dbReference type="Pfam" id="PF20725">
    <property type="entry name" value="DUF6832"/>
    <property type="match status" value="1"/>
</dbReference>
<feature type="domain" description="RAP" evidence="1">
    <location>
        <begin position="389"/>
        <end position="447"/>
    </location>
</feature>
<evidence type="ECO:0000259" key="1">
    <source>
        <dbReference type="PROSITE" id="PS51286"/>
    </source>
</evidence>
<dbReference type="VEuPathDB" id="PlasmoDB:PocGH01_07028700"/>
<dbReference type="InterPro" id="IPR049235">
    <property type="entry name" value="DUF6832"/>
</dbReference>
<protein>
    <recommendedName>
        <fullName evidence="1">RAP domain-containing protein</fullName>
    </recommendedName>
</protein>
<dbReference type="Proteomes" id="UP000242942">
    <property type="component" value="Chromosome 7"/>
</dbReference>
<name>A0A1D3U7U0_PLAOA</name>
<keyword evidence="3" id="KW-1185">Reference proteome</keyword>
<dbReference type="InterPro" id="IPR013584">
    <property type="entry name" value="RAP"/>
</dbReference>
<dbReference type="EMBL" id="LT594588">
    <property type="protein sequence ID" value="SCQ16200.1"/>
    <property type="molecule type" value="Genomic_DNA"/>
</dbReference>
<dbReference type="OrthoDB" id="429842at2759"/>
<dbReference type="Pfam" id="PF20724">
    <property type="entry name" value="DUF6831"/>
    <property type="match status" value="1"/>
</dbReference>
<reference evidence="2 3" key="1">
    <citation type="submission" date="2016-06" db="EMBL/GenBank/DDBJ databases">
        <authorList>
            <consortium name="Pathogen Informatics"/>
        </authorList>
    </citation>
    <scope>NUCLEOTIDE SEQUENCE [LARGE SCALE GENOMIC DNA]</scope>
    <source>
        <strain evidence="2">PocGH01</strain>
    </source>
</reference>
<proteinExistence type="predicted"/>
<dbReference type="AlphaFoldDB" id="A0A1D3U7U0"/>
<accession>A0A1D3U7U0</accession>
<sequence length="496" mass="59436">MRVQRKMNANIAKNIVQGVARCRHPFLGKRVYITTESIVKNSFLTKEYYDKGKKRKIDLFDFVPPENFVSSYFEKLDRCYSNPRSILRLYKDYIEKEDYPNYNWLVRCFCQLANVFGFNSFWSVKDKEAIHELKLFKFLVYDLIERKELIKARHCPRLLYAMCCLDYRCYFLLPTILEIIEMNLEKYRIPTLCMISFSLSYLGLTNKDVQFGSENNLSRSYNLVVKVVENIYKRREEAKLDTTNFCWALLSYVFIINDLYTFPEKSFNFLPEILRNACNGITKENISECGWIQYFLYMTLYCCDVEKPSNEMEIKESIPLFIQEYLHLKWLDNILITAQNQGSEKMQLDMENVIQKLQLKNFFINLSVGRKIDEQHCFFTSHFYKPLNLCIEYDYFHPIGINRPLISGIISLKNRIFKKLNFNVVNIHKCYWDVLTNEQKESQLIKIIETFQTENDKKKHLHKEELYQDKKFDSSMIHLKHKRVKFHSWPPENITI</sequence>
<evidence type="ECO:0000313" key="3">
    <source>
        <dbReference type="Proteomes" id="UP000242942"/>
    </source>
</evidence>